<keyword evidence="11" id="KW-0418">Kinase</keyword>
<dbReference type="SUPFAM" id="SSF55785">
    <property type="entry name" value="PYP-like sensor domain (PAS domain)"/>
    <property type="match status" value="1"/>
</dbReference>
<dbReference type="Gene3D" id="3.30.450.20">
    <property type="entry name" value="PAS domain"/>
    <property type="match status" value="1"/>
</dbReference>
<dbReference type="PANTHER" id="PTHR41523">
    <property type="entry name" value="TWO-COMPONENT SYSTEM SENSOR PROTEIN"/>
    <property type="match status" value="1"/>
</dbReference>
<dbReference type="InterPro" id="IPR011102">
    <property type="entry name" value="Sig_transdc_His_kinase_HWE"/>
</dbReference>
<gene>
    <name evidence="18" type="ORF">ACFQ1E_12045</name>
</gene>
<dbReference type="NCBIfam" id="TIGR00229">
    <property type="entry name" value="sensory_box"/>
    <property type="match status" value="1"/>
</dbReference>
<organism evidence="18 19">
    <name type="scientific">Sphingomonas canadensis</name>
    <dbReference type="NCBI Taxonomy" id="1219257"/>
    <lineage>
        <taxon>Bacteria</taxon>
        <taxon>Pseudomonadati</taxon>
        <taxon>Pseudomonadota</taxon>
        <taxon>Alphaproteobacteria</taxon>
        <taxon>Sphingomonadales</taxon>
        <taxon>Sphingomonadaceae</taxon>
        <taxon>Sphingomonas</taxon>
    </lineage>
</organism>
<keyword evidence="9" id="KW-0677">Repeat</keyword>
<keyword evidence="10" id="KW-0547">Nucleotide-binding</keyword>
<comment type="catalytic activity">
    <reaction evidence="1">
        <text>ATP + protein L-histidine = ADP + protein N-phospho-L-histidine.</text>
        <dbReference type="EC" id="2.7.13.3"/>
    </reaction>
</comment>
<keyword evidence="4" id="KW-0597">Phosphoprotein</keyword>
<dbReference type="EMBL" id="JBHTJG010000005">
    <property type="protein sequence ID" value="MFD0947072.1"/>
    <property type="molecule type" value="Genomic_DNA"/>
</dbReference>
<dbReference type="Pfam" id="PF08447">
    <property type="entry name" value="PAS_3"/>
    <property type="match status" value="1"/>
</dbReference>
<keyword evidence="5" id="KW-0716">Sensory transduction</keyword>
<keyword evidence="15" id="KW-0675">Receptor</keyword>
<dbReference type="SMART" id="SM00911">
    <property type="entry name" value="HWE_HK"/>
    <property type="match status" value="1"/>
</dbReference>
<dbReference type="EC" id="2.7.13.3" evidence="2"/>
<evidence type="ECO:0000256" key="5">
    <source>
        <dbReference type="ARBA" id="ARBA00022606"/>
    </source>
</evidence>
<feature type="domain" description="PAS" evidence="16">
    <location>
        <begin position="6"/>
        <end position="76"/>
    </location>
</feature>
<dbReference type="InterPro" id="IPR000700">
    <property type="entry name" value="PAS-assoc_C"/>
</dbReference>
<evidence type="ECO:0000256" key="7">
    <source>
        <dbReference type="ARBA" id="ARBA00022643"/>
    </source>
</evidence>
<dbReference type="InterPro" id="IPR036890">
    <property type="entry name" value="HATPase_C_sf"/>
</dbReference>
<evidence type="ECO:0000256" key="9">
    <source>
        <dbReference type="ARBA" id="ARBA00022737"/>
    </source>
</evidence>
<dbReference type="Pfam" id="PF07536">
    <property type="entry name" value="HWE_HK"/>
    <property type="match status" value="1"/>
</dbReference>
<dbReference type="PROSITE" id="PS50113">
    <property type="entry name" value="PAC"/>
    <property type="match status" value="1"/>
</dbReference>
<proteinExistence type="predicted"/>
<reference evidence="19" key="1">
    <citation type="journal article" date="2019" name="Int. J. Syst. Evol. Microbiol.">
        <title>The Global Catalogue of Microorganisms (GCM) 10K type strain sequencing project: providing services to taxonomists for standard genome sequencing and annotation.</title>
        <authorList>
            <consortium name="The Broad Institute Genomics Platform"/>
            <consortium name="The Broad Institute Genome Sequencing Center for Infectious Disease"/>
            <person name="Wu L."/>
            <person name="Ma J."/>
        </authorList>
    </citation>
    <scope>NUCLEOTIDE SEQUENCE [LARGE SCALE GENOMIC DNA]</scope>
    <source>
        <strain evidence="19">CCUG 62982</strain>
    </source>
</reference>
<evidence type="ECO:0000259" key="16">
    <source>
        <dbReference type="PROSITE" id="PS50112"/>
    </source>
</evidence>
<keyword evidence="14" id="KW-0843">Virulence</keyword>
<evidence type="ECO:0000256" key="3">
    <source>
        <dbReference type="ARBA" id="ARBA00022543"/>
    </source>
</evidence>
<keyword evidence="8" id="KW-0808">Transferase</keyword>
<evidence type="ECO:0000256" key="4">
    <source>
        <dbReference type="ARBA" id="ARBA00022553"/>
    </source>
</evidence>
<feature type="domain" description="PAC" evidence="17">
    <location>
        <begin position="80"/>
        <end position="132"/>
    </location>
</feature>
<evidence type="ECO:0000313" key="18">
    <source>
        <dbReference type="EMBL" id="MFD0947072.1"/>
    </source>
</evidence>
<evidence type="ECO:0000256" key="15">
    <source>
        <dbReference type="ARBA" id="ARBA00023170"/>
    </source>
</evidence>
<dbReference type="Gene3D" id="3.30.565.10">
    <property type="entry name" value="Histidine kinase-like ATPase, C-terminal domain"/>
    <property type="match status" value="1"/>
</dbReference>
<keyword evidence="7" id="KW-0288">FMN</keyword>
<evidence type="ECO:0000256" key="11">
    <source>
        <dbReference type="ARBA" id="ARBA00022777"/>
    </source>
</evidence>
<dbReference type="CDD" id="cd00130">
    <property type="entry name" value="PAS"/>
    <property type="match status" value="1"/>
</dbReference>
<evidence type="ECO:0000256" key="1">
    <source>
        <dbReference type="ARBA" id="ARBA00000085"/>
    </source>
</evidence>
<dbReference type="InterPro" id="IPR001610">
    <property type="entry name" value="PAC"/>
</dbReference>
<dbReference type="SMART" id="SM00086">
    <property type="entry name" value="PAC"/>
    <property type="match status" value="1"/>
</dbReference>
<sequence>MTISHPVSHHRRTFELAASGLARVGRDGTLIDVNQSFADMMGYPRDALIGTNFRDITHPEDLQGNEDLLGDALAGRINGYRMQKRYLRGNGETLWADLNVSVERDERGVPVSMISIVTDISAQKRAEERTSFLMGELSHRSKNLYAIVLNILQQTDAESVEAYREAISGRIMGLSASQDLMLAEGTHTTLGELVRRQLGAFVAPGDPRLALAGEDPPLASHAVRVLGMALHELATNSCKYGALSTRTGTVTVTCDEDPADAAWIVLRWIESGGPAVVPPETSGFGRQVIERMVSRALGADAAIRFDPAGLAWHCRVRRTVLAQE</sequence>
<evidence type="ECO:0000259" key="17">
    <source>
        <dbReference type="PROSITE" id="PS50113"/>
    </source>
</evidence>
<dbReference type="InterPro" id="IPR013655">
    <property type="entry name" value="PAS_fold_3"/>
</dbReference>
<dbReference type="InterPro" id="IPR035965">
    <property type="entry name" value="PAS-like_dom_sf"/>
</dbReference>
<dbReference type="PANTHER" id="PTHR41523:SF8">
    <property type="entry name" value="ETHYLENE RESPONSE SENSOR PROTEIN"/>
    <property type="match status" value="1"/>
</dbReference>
<dbReference type="InterPro" id="IPR000014">
    <property type="entry name" value="PAS"/>
</dbReference>
<keyword evidence="6" id="KW-0285">Flavoprotein</keyword>
<evidence type="ECO:0000256" key="10">
    <source>
        <dbReference type="ARBA" id="ARBA00022741"/>
    </source>
</evidence>
<evidence type="ECO:0000256" key="8">
    <source>
        <dbReference type="ARBA" id="ARBA00022679"/>
    </source>
</evidence>
<keyword evidence="13" id="KW-0157">Chromophore</keyword>
<protein>
    <recommendedName>
        <fullName evidence="2">histidine kinase</fullName>
        <ecNumber evidence="2">2.7.13.3</ecNumber>
    </recommendedName>
</protein>
<comment type="caution">
    <text evidence="18">The sequence shown here is derived from an EMBL/GenBank/DDBJ whole genome shotgun (WGS) entry which is preliminary data.</text>
</comment>
<accession>A0ABW3H8I3</accession>
<evidence type="ECO:0000256" key="14">
    <source>
        <dbReference type="ARBA" id="ARBA00023026"/>
    </source>
</evidence>
<evidence type="ECO:0000256" key="13">
    <source>
        <dbReference type="ARBA" id="ARBA00022991"/>
    </source>
</evidence>
<evidence type="ECO:0000256" key="12">
    <source>
        <dbReference type="ARBA" id="ARBA00022840"/>
    </source>
</evidence>
<dbReference type="SMART" id="SM00091">
    <property type="entry name" value="PAS"/>
    <property type="match status" value="1"/>
</dbReference>
<keyword evidence="12" id="KW-0067">ATP-binding</keyword>
<dbReference type="RefSeq" id="WP_264944592.1">
    <property type="nucleotide sequence ID" value="NZ_JAPDRA010000005.1"/>
</dbReference>
<name>A0ABW3H8I3_9SPHN</name>
<keyword evidence="3" id="KW-0600">Photoreceptor protein</keyword>
<keyword evidence="19" id="KW-1185">Reference proteome</keyword>
<dbReference type="PROSITE" id="PS50112">
    <property type="entry name" value="PAS"/>
    <property type="match status" value="1"/>
</dbReference>
<dbReference type="Proteomes" id="UP001596977">
    <property type="component" value="Unassembled WGS sequence"/>
</dbReference>
<evidence type="ECO:0000256" key="6">
    <source>
        <dbReference type="ARBA" id="ARBA00022630"/>
    </source>
</evidence>
<evidence type="ECO:0000313" key="19">
    <source>
        <dbReference type="Proteomes" id="UP001596977"/>
    </source>
</evidence>
<evidence type="ECO:0000256" key="2">
    <source>
        <dbReference type="ARBA" id="ARBA00012438"/>
    </source>
</evidence>